<dbReference type="GeneID" id="98001072"/>
<dbReference type="Pfam" id="PF18907">
    <property type="entry name" value="DUF5662"/>
    <property type="match status" value="1"/>
</dbReference>
<name>A0A3E3DUX2_9FIRM</name>
<dbReference type="EMBL" id="QUSM01000008">
    <property type="protein sequence ID" value="RGD73080.1"/>
    <property type="molecule type" value="Genomic_DNA"/>
</dbReference>
<dbReference type="RefSeq" id="WP_007050793.1">
    <property type="nucleotide sequence ID" value="NZ_CABKNJ010000001.1"/>
</dbReference>
<proteinExistence type="predicted"/>
<dbReference type="AlphaFoldDB" id="A0A3E3DUX2"/>
<evidence type="ECO:0000313" key="2">
    <source>
        <dbReference type="Proteomes" id="UP000261212"/>
    </source>
</evidence>
<organism evidence="1 2">
    <name type="scientific">Anaerofustis stercorihominis</name>
    <dbReference type="NCBI Taxonomy" id="214853"/>
    <lineage>
        <taxon>Bacteria</taxon>
        <taxon>Bacillati</taxon>
        <taxon>Bacillota</taxon>
        <taxon>Clostridia</taxon>
        <taxon>Eubacteriales</taxon>
        <taxon>Eubacteriaceae</taxon>
        <taxon>Anaerofustis</taxon>
    </lineage>
</organism>
<gene>
    <name evidence="1" type="ORF">DW687_11515</name>
</gene>
<comment type="caution">
    <text evidence="1">The sequence shown here is derived from an EMBL/GenBank/DDBJ whole genome shotgun (WGS) entry which is preliminary data.</text>
</comment>
<evidence type="ECO:0000313" key="1">
    <source>
        <dbReference type="EMBL" id="RGD73080.1"/>
    </source>
</evidence>
<accession>A0A3E3DUX2</accession>
<protein>
    <submittedName>
        <fullName evidence="1">Catalase</fullName>
    </submittedName>
</protein>
<dbReference type="InterPro" id="IPR043721">
    <property type="entry name" value="DUF5662"/>
</dbReference>
<reference evidence="1 2" key="1">
    <citation type="submission" date="2018-08" db="EMBL/GenBank/DDBJ databases">
        <title>A genome reference for cultivated species of the human gut microbiota.</title>
        <authorList>
            <person name="Zou Y."/>
            <person name="Xue W."/>
            <person name="Luo G."/>
        </authorList>
    </citation>
    <scope>NUCLEOTIDE SEQUENCE [LARGE SCALE GENOMIC DNA]</scope>
    <source>
        <strain evidence="1 2">AM25-6</strain>
    </source>
</reference>
<dbReference type="Proteomes" id="UP000261212">
    <property type="component" value="Unassembled WGS sequence"/>
</dbReference>
<sequence length="193" mass="22732">MNKFFGHLCTINRHKMYVLKTCFKAGLYKQGLLHDMSKYSTIEFLSGVKYYQGGNRSPISKEKEVKGYAPGWLHHKGKNRHHFEYWIDFAKNPHDGLIGIKMPKRYVAEMVIDRISASKNYLGDKYTPVEPLKYWLNGKDFYVIDKDSEFLTDYLLTMLSEKGEEELLHFIKYTLMKNKDGDYHEEEGKLILD</sequence>